<evidence type="ECO:0000313" key="3">
    <source>
        <dbReference type="Proteomes" id="UP001465976"/>
    </source>
</evidence>
<feature type="compositionally biased region" description="Basic and acidic residues" evidence="1">
    <location>
        <begin position="264"/>
        <end position="275"/>
    </location>
</feature>
<feature type="compositionally biased region" description="Basic and acidic residues" evidence="1">
    <location>
        <begin position="341"/>
        <end position="353"/>
    </location>
</feature>
<feature type="region of interest" description="Disordered" evidence="1">
    <location>
        <begin position="1"/>
        <end position="52"/>
    </location>
</feature>
<dbReference type="EMBL" id="JBAHYK010003671">
    <property type="protein sequence ID" value="KAL0563309.1"/>
    <property type="molecule type" value="Genomic_DNA"/>
</dbReference>
<feature type="region of interest" description="Disordered" evidence="1">
    <location>
        <begin position="262"/>
        <end position="294"/>
    </location>
</feature>
<feature type="region of interest" description="Disordered" evidence="1">
    <location>
        <begin position="84"/>
        <end position="105"/>
    </location>
</feature>
<evidence type="ECO:0000256" key="1">
    <source>
        <dbReference type="SAM" id="MobiDB-lite"/>
    </source>
</evidence>
<gene>
    <name evidence="2" type="ORF">V5O48_018763</name>
</gene>
<name>A0ABR3EK91_9AGAR</name>
<organism evidence="2 3">
    <name type="scientific">Marasmius crinis-equi</name>
    <dbReference type="NCBI Taxonomy" id="585013"/>
    <lineage>
        <taxon>Eukaryota</taxon>
        <taxon>Fungi</taxon>
        <taxon>Dikarya</taxon>
        <taxon>Basidiomycota</taxon>
        <taxon>Agaricomycotina</taxon>
        <taxon>Agaricomycetes</taxon>
        <taxon>Agaricomycetidae</taxon>
        <taxon>Agaricales</taxon>
        <taxon>Marasmiineae</taxon>
        <taxon>Marasmiaceae</taxon>
        <taxon>Marasmius</taxon>
    </lineage>
</organism>
<protein>
    <submittedName>
        <fullName evidence="2">Uncharacterized protein</fullName>
    </submittedName>
</protein>
<dbReference type="Proteomes" id="UP001465976">
    <property type="component" value="Unassembled WGS sequence"/>
</dbReference>
<accession>A0ABR3EK91</accession>
<evidence type="ECO:0000313" key="2">
    <source>
        <dbReference type="EMBL" id="KAL0563309.1"/>
    </source>
</evidence>
<comment type="caution">
    <text evidence="2">The sequence shown here is derived from an EMBL/GenBank/DDBJ whole genome shotgun (WGS) entry which is preliminary data.</text>
</comment>
<reference evidence="2 3" key="1">
    <citation type="submission" date="2024-02" db="EMBL/GenBank/DDBJ databases">
        <title>A draft genome for the cacao thread blight pathogen Marasmius crinis-equi.</title>
        <authorList>
            <person name="Cohen S.P."/>
            <person name="Baruah I.K."/>
            <person name="Amoako-Attah I."/>
            <person name="Bukari Y."/>
            <person name="Meinhardt L.W."/>
            <person name="Bailey B.A."/>
        </authorList>
    </citation>
    <scope>NUCLEOTIDE SEQUENCE [LARGE SCALE GENOMIC DNA]</scope>
    <source>
        <strain evidence="2 3">GH-76</strain>
    </source>
</reference>
<sequence length="366" mass="39487">MTTKTQTTETGKKRPVINISDSSDDDSSSDEMVTKPLLKKPKTVAEVKGKQPGNATLKNKKIALPAPSPLLGFKVNVAALQEEISSGSSSKSTNATSTVAKAKHPTAHATVPATVVPAKTATAASTVTASATAVTSQIQLADNDLKVLKSFRKKVETLPKSVPTTGKDHVLATFNKPRAQLTTDITEDNKVWPAWDPRLNVLISQDIDELKPLVVKGKNRLIALVTLFKHLVHDRNVLAGMVAGKARRVIAAIDRFAPSATAAKTHDTTATDKTKSQGSAKPKPLAQWTLPTGPVPETFAVQDFRAADKLGTKKEFQVWWEDIQHDRKGEKYKKYAKMAKDARDKLGSAHGEQEAAGLSEPRREAV</sequence>
<feature type="region of interest" description="Disordered" evidence="1">
    <location>
        <begin position="341"/>
        <end position="366"/>
    </location>
</feature>
<feature type="compositionally biased region" description="Low complexity" evidence="1">
    <location>
        <begin position="85"/>
        <end position="100"/>
    </location>
</feature>
<keyword evidence="3" id="KW-1185">Reference proteome</keyword>
<proteinExistence type="predicted"/>